<reference evidence="3 4" key="2">
    <citation type="submission" date="2014-09" db="EMBL/GenBank/DDBJ databases">
        <authorList>
            <consortium name="NBRP consortium"/>
            <person name="Sawabe T."/>
            <person name="Meirelles P."/>
            <person name="Nakanishi M."/>
            <person name="Sayaka M."/>
            <person name="Hattori M."/>
            <person name="Ohkuma M."/>
        </authorList>
    </citation>
    <scope>NUCLEOTIDE SEQUENCE [LARGE SCALE GENOMIC DNA]</scope>
    <source>
        <strain evidence="3 4">JCM 19240</strain>
    </source>
</reference>
<keyword evidence="2" id="KW-0732">Signal</keyword>
<evidence type="ECO:0008006" key="5">
    <source>
        <dbReference type="Google" id="ProtNLM"/>
    </source>
</evidence>
<accession>A0A090T7E2</accession>
<feature type="signal peptide" evidence="2">
    <location>
        <begin position="1"/>
        <end position="30"/>
    </location>
</feature>
<proteinExistence type="predicted"/>
<dbReference type="PROSITE" id="PS51257">
    <property type="entry name" value="PROKAR_LIPOPROTEIN"/>
    <property type="match status" value="1"/>
</dbReference>
<evidence type="ECO:0000313" key="4">
    <source>
        <dbReference type="Proteomes" id="UP000029224"/>
    </source>
</evidence>
<evidence type="ECO:0000313" key="3">
    <source>
        <dbReference type="EMBL" id="GAL35138.1"/>
    </source>
</evidence>
<protein>
    <recommendedName>
        <fullName evidence="5">Lipoprotein</fullName>
    </recommendedName>
</protein>
<dbReference type="EMBL" id="BBMT01000006">
    <property type="protein sequence ID" value="GAL35138.1"/>
    <property type="molecule type" value="Genomic_DNA"/>
</dbReference>
<feature type="region of interest" description="Disordered" evidence="1">
    <location>
        <begin position="25"/>
        <end position="94"/>
    </location>
</feature>
<evidence type="ECO:0000256" key="1">
    <source>
        <dbReference type="SAM" id="MobiDB-lite"/>
    </source>
</evidence>
<evidence type="ECO:0000256" key="2">
    <source>
        <dbReference type="SAM" id="SignalP"/>
    </source>
</evidence>
<gene>
    <name evidence="3" type="ORF">JCM19240_3508</name>
</gene>
<reference evidence="3 4" key="1">
    <citation type="submission" date="2014-09" db="EMBL/GenBank/DDBJ databases">
        <title>Vibrio maritimus JCM 19240. (C210) whole genome shotgun sequence.</title>
        <authorList>
            <person name="Sawabe T."/>
            <person name="Meirelles P."/>
            <person name="Nakanishi M."/>
            <person name="Sayaka M."/>
            <person name="Hattori M."/>
            <person name="Ohkuma M."/>
        </authorList>
    </citation>
    <scope>NUCLEOTIDE SEQUENCE [LARGE SCALE GENOMIC DNA]</scope>
    <source>
        <strain evidence="3 4">JCM 19240</strain>
    </source>
</reference>
<dbReference type="OrthoDB" id="5862406at2"/>
<comment type="caution">
    <text evidence="3">The sequence shown here is derived from an EMBL/GenBank/DDBJ whole genome shotgun (WGS) entry which is preliminary data.</text>
</comment>
<dbReference type="Proteomes" id="UP000029224">
    <property type="component" value="Unassembled WGS sequence"/>
</dbReference>
<keyword evidence="4" id="KW-1185">Reference proteome</keyword>
<feature type="chain" id="PRO_5001864263" description="Lipoprotein" evidence="2">
    <location>
        <begin position="31"/>
        <end position="256"/>
    </location>
</feature>
<organism evidence="3 4">
    <name type="scientific">Vibrio maritimus</name>
    <dbReference type="NCBI Taxonomy" id="990268"/>
    <lineage>
        <taxon>Bacteria</taxon>
        <taxon>Pseudomonadati</taxon>
        <taxon>Pseudomonadota</taxon>
        <taxon>Gammaproteobacteria</taxon>
        <taxon>Vibrionales</taxon>
        <taxon>Vibrionaceae</taxon>
        <taxon>Vibrio</taxon>
    </lineage>
</organism>
<dbReference type="AlphaFoldDB" id="A0A090T7E2"/>
<sequence length="256" mass="28060">MKLTSIQKSKLLCSALAVALLAGCSSSGGSSSPTEPLPEFDGDLGFENVDPGYGNSTPEDSKPPEFDGDAGFENVDPGYGNSAPEDSEPTEPDLGFDFGYVYIPDLDQDVPVHLPEYETPVNPNAKISTVKERETEGETLYSITYNGVRIGEILVQDDVITVSSLHSDHTLTGSKNENGTWTIRDTGGNVLGDVKRIDDGKWVVREEISRASYIVVYHEGEWKAVPVADIKPQLKERINKERIDRVKQRVKMSRPS</sequence>
<name>A0A090T7E2_9VIBR</name>